<dbReference type="GO" id="GO:0005737">
    <property type="term" value="C:cytoplasm"/>
    <property type="evidence" value="ECO:0007669"/>
    <property type="project" value="UniProtKB-SubCell"/>
</dbReference>
<feature type="active site" evidence="8">
    <location>
        <position position="47"/>
    </location>
</feature>
<dbReference type="GO" id="GO:0016020">
    <property type="term" value="C:membrane"/>
    <property type="evidence" value="ECO:0007669"/>
    <property type="project" value="GOC"/>
</dbReference>
<dbReference type="InterPro" id="IPR029069">
    <property type="entry name" value="HotDog_dom_sf"/>
</dbReference>
<dbReference type="AlphaFoldDB" id="A0A660SNV0"/>
<reference evidence="9 10" key="1">
    <citation type="submission" date="2018-06" db="EMBL/GenBank/DDBJ databases">
        <title>Extensive metabolic versatility and redundancy in microbially diverse, dynamic hydrothermal sediments.</title>
        <authorList>
            <person name="Dombrowski N."/>
            <person name="Teske A."/>
            <person name="Baker B.J."/>
        </authorList>
    </citation>
    <scope>NUCLEOTIDE SEQUENCE [LARGE SCALE GENOMIC DNA]</scope>
    <source>
        <strain evidence="9">B10_G13</strain>
    </source>
</reference>
<dbReference type="GO" id="GO:0009245">
    <property type="term" value="P:lipid A biosynthetic process"/>
    <property type="evidence" value="ECO:0007669"/>
    <property type="project" value="UniProtKB-UniRule"/>
</dbReference>
<organism evidence="9 10">
    <name type="scientific">candidate division TA06 bacterium</name>
    <dbReference type="NCBI Taxonomy" id="2250710"/>
    <lineage>
        <taxon>Bacteria</taxon>
        <taxon>Bacteria division TA06</taxon>
    </lineage>
</organism>
<evidence type="ECO:0000256" key="1">
    <source>
        <dbReference type="ARBA" id="ARBA00004496"/>
    </source>
</evidence>
<keyword evidence="3 8" id="KW-0444">Lipid biosynthesis</keyword>
<comment type="caution">
    <text evidence="9">The sequence shown here is derived from an EMBL/GenBank/DDBJ whole genome shotgun (WGS) entry which is preliminary data.</text>
</comment>
<dbReference type="EC" id="4.2.1.59" evidence="8"/>
<dbReference type="Proteomes" id="UP000271125">
    <property type="component" value="Unassembled WGS sequence"/>
</dbReference>
<name>A0A660SNV0_UNCT6</name>
<gene>
    <name evidence="8 9" type="primary">fabZ</name>
    <name evidence="9" type="ORF">DRP43_00775</name>
</gene>
<keyword evidence="2 8" id="KW-0963">Cytoplasm</keyword>
<accession>A0A660SNV0</accession>
<dbReference type="PANTHER" id="PTHR30272:SF1">
    <property type="entry name" value="3-HYDROXYACYL-[ACYL-CARRIER-PROTEIN] DEHYDRATASE"/>
    <property type="match status" value="1"/>
</dbReference>
<dbReference type="FunFam" id="3.10.129.10:FF:000001">
    <property type="entry name" value="3-hydroxyacyl-[acyl-carrier-protein] dehydratase FabZ"/>
    <property type="match status" value="1"/>
</dbReference>
<evidence type="ECO:0000313" key="9">
    <source>
        <dbReference type="EMBL" id="RKX72448.1"/>
    </source>
</evidence>
<dbReference type="CDD" id="cd01288">
    <property type="entry name" value="FabZ"/>
    <property type="match status" value="1"/>
</dbReference>
<evidence type="ECO:0000256" key="8">
    <source>
        <dbReference type="HAMAP-Rule" id="MF_00406"/>
    </source>
</evidence>
<comment type="function">
    <text evidence="7 8">Involved in unsaturated fatty acids biosynthesis. Catalyzes the dehydration of short chain beta-hydroxyacyl-ACPs and long chain saturated and unsaturated beta-hydroxyacyl-ACPs.</text>
</comment>
<keyword evidence="6 8" id="KW-0456">Lyase</keyword>
<evidence type="ECO:0000256" key="3">
    <source>
        <dbReference type="ARBA" id="ARBA00022516"/>
    </source>
</evidence>
<evidence type="ECO:0000256" key="6">
    <source>
        <dbReference type="ARBA" id="ARBA00023239"/>
    </source>
</evidence>
<dbReference type="InterPro" id="IPR010084">
    <property type="entry name" value="FabZ"/>
</dbReference>
<dbReference type="GO" id="GO:0006633">
    <property type="term" value="P:fatty acid biosynthetic process"/>
    <property type="evidence" value="ECO:0007669"/>
    <property type="project" value="UniProtKB-UniRule"/>
</dbReference>
<dbReference type="HAMAP" id="MF_00406">
    <property type="entry name" value="FabZ"/>
    <property type="match status" value="1"/>
</dbReference>
<keyword evidence="4 8" id="KW-0441">Lipid A biosynthesis</keyword>
<keyword evidence="5 8" id="KW-0443">Lipid metabolism</keyword>
<dbReference type="NCBIfam" id="TIGR01750">
    <property type="entry name" value="fabZ"/>
    <property type="match status" value="1"/>
</dbReference>
<dbReference type="PANTHER" id="PTHR30272">
    <property type="entry name" value="3-HYDROXYACYL-[ACYL-CARRIER-PROTEIN] DEHYDRATASE"/>
    <property type="match status" value="1"/>
</dbReference>
<dbReference type="EMBL" id="QNBD01000020">
    <property type="protein sequence ID" value="RKX72448.1"/>
    <property type="molecule type" value="Genomic_DNA"/>
</dbReference>
<comment type="catalytic activity">
    <reaction evidence="8">
        <text>a (3R)-hydroxyacyl-[ACP] = a (2E)-enoyl-[ACP] + H2O</text>
        <dbReference type="Rhea" id="RHEA:13097"/>
        <dbReference type="Rhea" id="RHEA-COMP:9925"/>
        <dbReference type="Rhea" id="RHEA-COMP:9945"/>
        <dbReference type="ChEBI" id="CHEBI:15377"/>
        <dbReference type="ChEBI" id="CHEBI:78784"/>
        <dbReference type="ChEBI" id="CHEBI:78827"/>
        <dbReference type="EC" id="4.2.1.59"/>
    </reaction>
</comment>
<dbReference type="InterPro" id="IPR013114">
    <property type="entry name" value="FabA_FabZ"/>
</dbReference>
<dbReference type="SUPFAM" id="SSF54637">
    <property type="entry name" value="Thioesterase/thiol ester dehydrase-isomerase"/>
    <property type="match status" value="1"/>
</dbReference>
<evidence type="ECO:0000256" key="4">
    <source>
        <dbReference type="ARBA" id="ARBA00022556"/>
    </source>
</evidence>
<evidence type="ECO:0000313" key="10">
    <source>
        <dbReference type="Proteomes" id="UP000271125"/>
    </source>
</evidence>
<evidence type="ECO:0000256" key="5">
    <source>
        <dbReference type="ARBA" id="ARBA00023098"/>
    </source>
</evidence>
<evidence type="ECO:0000256" key="2">
    <source>
        <dbReference type="ARBA" id="ARBA00022490"/>
    </source>
</evidence>
<dbReference type="Gene3D" id="3.10.129.10">
    <property type="entry name" value="Hotdog Thioesterase"/>
    <property type="match status" value="1"/>
</dbReference>
<evidence type="ECO:0000256" key="7">
    <source>
        <dbReference type="ARBA" id="ARBA00025049"/>
    </source>
</evidence>
<comment type="subcellular location">
    <subcellularLocation>
        <location evidence="1 8">Cytoplasm</location>
    </subcellularLocation>
</comment>
<protein>
    <recommendedName>
        <fullName evidence="8">3-hydroxyacyl-[acyl-carrier-protein] dehydratase FabZ</fullName>
        <ecNumber evidence="8">4.2.1.59</ecNumber>
    </recommendedName>
    <alternativeName>
        <fullName evidence="8">(3R)-hydroxymyristoyl-[acyl-carrier-protein] dehydratase</fullName>
        <shortName evidence="8">(3R)-hydroxymyristoyl-ACP dehydrase</shortName>
    </alternativeName>
    <alternativeName>
        <fullName evidence="8">Beta-hydroxyacyl-ACP dehydratase</fullName>
    </alternativeName>
</protein>
<sequence length="142" mass="16516">MNDINDIMKVMPHRYPFLLIDRILEVDKEHVKALKNVTINEPFFQGHFPGHPIMPGVLIVESLAQAGGILVMKYMKNLEDYLFYFMKIDKVKFRKPVLPGDTLIHHIKLLKERGNIFIIEGKSYVDDKLVCQGEFTTMIIEK</sequence>
<comment type="similarity">
    <text evidence="8">Belongs to the thioester dehydratase family. FabZ subfamily.</text>
</comment>
<dbReference type="NCBIfam" id="NF000582">
    <property type="entry name" value="PRK00006.1"/>
    <property type="match status" value="1"/>
</dbReference>
<dbReference type="GO" id="GO:0019171">
    <property type="term" value="F:(3R)-hydroxyacyl-[acyl-carrier-protein] dehydratase activity"/>
    <property type="evidence" value="ECO:0007669"/>
    <property type="project" value="UniProtKB-EC"/>
</dbReference>
<dbReference type="Pfam" id="PF07977">
    <property type="entry name" value="FabA"/>
    <property type="match status" value="1"/>
</dbReference>
<proteinExistence type="inferred from homology"/>